<sequence>MSTRPPVRDRPAWPGFLDGAGDGLVLAFAAWTVFYELALAFQFSMGWAGWPWIVLAACLATAAGAHAMRATAVVADSPQQTAPPRARPGLPGQAVQAVLVAAVIVLVLRRGQGSVWPIAATAIVLLLVQLLPLVWRAGASPAPDATPAQQVSQVTHLLALAASAGFGLLGLFLLRPDADDVFYVNRAAWVAEHGTAATNDTMFSANTLPPALDGGVMTPSVEALQGVLAHALGIQAATLCYLLAVPVLGAMAGWTTWRLVRAWAPRRPALVMTASMLFLLASAASIVGNYSLGRIWQGKVTAYAIVIPLVWMFLSRTIERARRADLVMLGAAGVAFVGLTTTSALVSPLIAGSALVAAALLRSRSLALGAAVFLAAPLANGLVQTFGPAQIGGGEGSVIPPEGIFALAFGSAAAMAALGLVALLLAGWLAPGSTGVLLSCGALATMVALLPGVADLADAATGAGAVAWRLAITMPTWVLVGLLVSLPVPRLRSEHSRLRTPAWLVGAGAAASVAVIAVVLVVPLAAGTWLWKGAGAALTDRPTWKVDQGALADVRAAQKLQVPPGRWLLPPAQMEILAISTSAPYPVVPRSAYLPNLDVPEQDRADRELLLRFTKGARVPARAVRDALDRLDVTLACVPASDAGARKILVRAVRAQPQRVADMYCHIGRPGT</sequence>
<dbReference type="RefSeq" id="WP_232403737.1">
    <property type="nucleotide sequence ID" value="NZ_CP102173.1"/>
</dbReference>
<feature type="transmembrane region" description="Helical" evidence="1">
    <location>
        <begin position="296"/>
        <end position="314"/>
    </location>
</feature>
<proteinExistence type="predicted"/>
<feature type="transmembrane region" description="Helical" evidence="1">
    <location>
        <begin position="365"/>
        <end position="383"/>
    </location>
</feature>
<feature type="transmembrane region" description="Helical" evidence="1">
    <location>
        <begin position="89"/>
        <end position="108"/>
    </location>
</feature>
<feature type="transmembrane region" description="Helical" evidence="1">
    <location>
        <begin position="234"/>
        <end position="257"/>
    </location>
</feature>
<evidence type="ECO:0000313" key="2">
    <source>
        <dbReference type="EMBL" id="UUP13601.1"/>
    </source>
</evidence>
<evidence type="ECO:0000256" key="1">
    <source>
        <dbReference type="SAM" id="Phobius"/>
    </source>
</evidence>
<feature type="transmembrane region" description="Helical" evidence="1">
    <location>
        <begin position="269"/>
        <end position="290"/>
    </location>
</feature>
<dbReference type="Proteomes" id="UP001316184">
    <property type="component" value="Chromosome"/>
</dbReference>
<feature type="transmembrane region" description="Helical" evidence="1">
    <location>
        <begin position="114"/>
        <end position="135"/>
    </location>
</feature>
<feature type="transmembrane region" description="Helical" evidence="1">
    <location>
        <begin position="404"/>
        <end position="430"/>
    </location>
</feature>
<feature type="transmembrane region" description="Helical" evidence="1">
    <location>
        <begin position="156"/>
        <end position="174"/>
    </location>
</feature>
<protein>
    <submittedName>
        <fullName evidence="2">DUF6077 domain-containing protein</fullName>
    </submittedName>
</protein>
<keyword evidence="1" id="KW-0472">Membrane</keyword>
<keyword evidence="1" id="KW-1133">Transmembrane helix</keyword>
<gene>
    <name evidence="2" type="ORF">NQV15_17395</name>
</gene>
<organism evidence="2 3">
    <name type="scientific">Aeromicrobium wangtongii</name>
    <dbReference type="NCBI Taxonomy" id="2969247"/>
    <lineage>
        <taxon>Bacteria</taxon>
        <taxon>Bacillati</taxon>
        <taxon>Actinomycetota</taxon>
        <taxon>Actinomycetes</taxon>
        <taxon>Propionibacteriales</taxon>
        <taxon>Nocardioidaceae</taxon>
        <taxon>Aeromicrobium</taxon>
    </lineage>
</organism>
<feature type="transmembrane region" description="Helical" evidence="1">
    <location>
        <begin position="326"/>
        <end position="359"/>
    </location>
</feature>
<dbReference type="EMBL" id="CP102173">
    <property type="protein sequence ID" value="UUP13601.1"/>
    <property type="molecule type" value="Genomic_DNA"/>
</dbReference>
<keyword evidence="1" id="KW-0812">Transmembrane</keyword>
<dbReference type="Pfam" id="PF19554">
    <property type="entry name" value="DUF6077"/>
    <property type="match status" value="1"/>
</dbReference>
<feature type="transmembrane region" description="Helical" evidence="1">
    <location>
        <begin position="21"/>
        <end position="43"/>
    </location>
</feature>
<feature type="transmembrane region" description="Helical" evidence="1">
    <location>
        <begin position="466"/>
        <end position="488"/>
    </location>
</feature>
<feature type="transmembrane region" description="Helical" evidence="1">
    <location>
        <begin position="508"/>
        <end position="531"/>
    </location>
</feature>
<feature type="transmembrane region" description="Helical" evidence="1">
    <location>
        <begin position="436"/>
        <end position="454"/>
    </location>
</feature>
<evidence type="ECO:0000313" key="3">
    <source>
        <dbReference type="Proteomes" id="UP001316184"/>
    </source>
</evidence>
<keyword evidence="3" id="KW-1185">Reference proteome</keyword>
<reference evidence="2 3" key="1">
    <citation type="submission" date="2022-08" db="EMBL/GenBank/DDBJ databases">
        <title>novel species in genus Aeromicrobium.</title>
        <authorList>
            <person name="Ye L."/>
        </authorList>
    </citation>
    <scope>NUCLEOTIDE SEQUENCE [LARGE SCALE GENOMIC DNA]</scope>
    <source>
        <strain evidence="3">zg-Y1379</strain>
    </source>
</reference>
<name>A0ABY5MCR0_9ACTN</name>
<feature type="transmembrane region" description="Helical" evidence="1">
    <location>
        <begin position="49"/>
        <end position="68"/>
    </location>
</feature>
<dbReference type="InterPro" id="IPR045723">
    <property type="entry name" value="DUF6077"/>
</dbReference>
<accession>A0ABY5MCR0</accession>